<reference evidence="1" key="1">
    <citation type="journal article" date="2022" name="Int. J. Mol. Sci.">
        <title>Draft Genome of Tanacetum Coccineum: Genomic Comparison of Closely Related Tanacetum-Family Plants.</title>
        <authorList>
            <person name="Yamashiro T."/>
            <person name="Shiraishi A."/>
            <person name="Nakayama K."/>
            <person name="Satake H."/>
        </authorList>
    </citation>
    <scope>NUCLEOTIDE SEQUENCE</scope>
</reference>
<organism evidence="1 2">
    <name type="scientific">Tanacetum coccineum</name>
    <dbReference type="NCBI Taxonomy" id="301880"/>
    <lineage>
        <taxon>Eukaryota</taxon>
        <taxon>Viridiplantae</taxon>
        <taxon>Streptophyta</taxon>
        <taxon>Embryophyta</taxon>
        <taxon>Tracheophyta</taxon>
        <taxon>Spermatophyta</taxon>
        <taxon>Magnoliopsida</taxon>
        <taxon>eudicotyledons</taxon>
        <taxon>Gunneridae</taxon>
        <taxon>Pentapetalae</taxon>
        <taxon>asterids</taxon>
        <taxon>campanulids</taxon>
        <taxon>Asterales</taxon>
        <taxon>Asteraceae</taxon>
        <taxon>Asteroideae</taxon>
        <taxon>Anthemideae</taxon>
        <taxon>Anthemidinae</taxon>
        <taxon>Tanacetum</taxon>
    </lineage>
</organism>
<reference evidence="1" key="2">
    <citation type="submission" date="2022-01" db="EMBL/GenBank/DDBJ databases">
        <authorList>
            <person name="Yamashiro T."/>
            <person name="Shiraishi A."/>
            <person name="Satake H."/>
            <person name="Nakayama K."/>
        </authorList>
    </citation>
    <scope>NUCLEOTIDE SEQUENCE</scope>
</reference>
<protein>
    <submittedName>
        <fullName evidence="1">Uncharacterized protein</fullName>
    </submittedName>
</protein>
<sequence length="134" mass="15291">MFLYISHRPFATLSLSLRLVSNVQLDGFSCDQFGHLGWESWGGGVALLMMFAAKAFKLIDRREFKRSNLNDDMMIRKWDPVLTKVWRQRNPKGMQSFLASMIQTCSVTEASEEAKEGNEGLLEWAKEKAKKGAK</sequence>
<evidence type="ECO:0000313" key="2">
    <source>
        <dbReference type="Proteomes" id="UP001151760"/>
    </source>
</evidence>
<keyword evidence="2" id="KW-1185">Reference proteome</keyword>
<proteinExistence type="predicted"/>
<dbReference type="Proteomes" id="UP001151760">
    <property type="component" value="Unassembled WGS sequence"/>
</dbReference>
<evidence type="ECO:0000313" key="1">
    <source>
        <dbReference type="EMBL" id="GJT41263.1"/>
    </source>
</evidence>
<dbReference type="EMBL" id="BQNB010015547">
    <property type="protein sequence ID" value="GJT41263.1"/>
    <property type="molecule type" value="Genomic_DNA"/>
</dbReference>
<gene>
    <name evidence="1" type="ORF">Tco_0941128</name>
</gene>
<comment type="caution">
    <text evidence="1">The sequence shown here is derived from an EMBL/GenBank/DDBJ whole genome shotgun (WGS) entry which is preliminary data.</text>
</comment>
<accession>A0ABQ5DSK3</accession>
<name>A0ABQ5DSK3_9ASTR</name>